<comment type="caution">
    <text evidence="3">The sequence shown here is derived from an EMBL/GenBank/DDBJ whole genome shotgun (WGS) entry which is preliminary data.</text>
</comment>
<dbReference type="Gene3D" id="2.40.50.100">
    <property type="match status" value="1"/>
</dbReference>
<evidence type="ECO:0000256" key="1">
    <source>
        <dbReference type="ARBA" id="ARBA00023267"/>
    </source>
</evidence>
<dbReference type="InterPro" id="IPR000089">
    <property type="entry name" value="Biotin_lipoyl"/>
</dbReference>
<evidence type="ECO:0000313" key="3">
    <source>
        <dbReference type="EMBL" id="GAH54620.1"/>
    </source>
</evidence>
<dbReference type="Pfam" id="PF00364">
    <property type="entry name" value="Biotin_lipoyl"/>
    <property type="match status" value="1"/>
</dbReference>
<dbReference type="PROSITE" id="PS50968">
    <property type="entry name" value="BIOTINYL_LIPOYL"/>
    <property type="match status" value="1"/>
</dbReference>
<keyword evidence="1" id="KW-0092">Biotin</keyword>
<protein>
    <recommendedName>
        <fullName evidence="2">Lipoyl-binding domain-containing protein</fullName>
    </recommendedName>
</protein>
<accession>X1HC38</accession>
<gene>
    <name evidence="3" type="ORF">S03H2_30230</name>
</gene>
<dbReference type="EMBL" id="BARU01018280">
    <property type="protein sequence ID" value="GAH54620.1"/>
    <property type="molecule type" value="Genomic_DNA"/>
</dbReference>
<dbReference type="PANTHER" id="PTHR45266:SF3">
    <property type="entry name" value="OXALOACETATE DECARBOXYLASE ALPHA CHAIN"/>
    <property type="match status" value="1"/>
</dbReference>
<reference evidence="3" key="1">
    <citation type="journal article" date="2014" name="Front. Microbiol.">
        <title>High frequency of phylogenetically diverse reductive dehalogenase-homologous genes in deep subseafloor sedimentary metagenomes.</title>
        <authorList>
            <person name="Kawai M."/>
            <person name="Futagami T."/>
            <person name="Toyoda A."/>
            <person name="Takaki Y."/>
            <person name="Nishi S."/>
            <person name="Hori S."/>
            <person name="Arai W."/>
            <person name="Tsubouchi T."/>
            <person name="Morono Y."/>
            <person name="Uchiyama I."/>
            <person name="Ito T."/>
            <person name="Fujiyama A."/>
            <person name="Inagaki F."/>
            <person name="Takami H."/>
        </authorList>
    </citation>
    <scope>NUCLEOTIDE SEQUENCE</scope>
    <source>
        <strain evidence="3">Expedition CK06-06</strain>
    </source>
</reference>
<dbReference type="InterPro" id="IPR050709">
    <property type="entry name" value="Biotin_Carboxyl_Carrier/Decarb"/>
</dbReference>
<feature type="domain" description="Lipoyl-binding" evidence="2">
    <location>
        <begin position="90"/>
        <end position="165"/>
    </location>
</feature>
<dbReference type="AlphaFoldDB" id="X1HC38"/>
<dbReference type="SUPFAM" id="SSF51230">
    <property type="entry name" value="Single hybrid motif"/>
    <property type="match status" value="1"/>
</dbReference>
<dbReference type="CDD" id="cd06850">
    <property type="entry name" value="biotinyl_domain"/>
    <property type="match status" value="1"/>
</dbReference>
<dbReference type="InterPro" id="IPR011053">
    <property type="entry name" value="Single_hybrid_motif"/>
</dbReference>
<dbReference type="FunFam" id="2.40.50.100:FF:000003">
    <property type="entry name" value="Acetyl-CoA carboxylase biotin carboxyl carrier protein"/>
    <property type="match status" value="1"/>
</dbReference>
<proteinExistence type="predicted"/>
<name>X1HC38_9ZZZZ</name>
<organism evidence="3">
    <name type="scientific">marine sediment metagenome</name>
    <dbReference type="NCBI Taxonomy" id="412755"/>
    <lineage>
        <taxon>unclassified sequences</taxon>
        <taxon>metagenomes</taxon>
        <taxon>ecological metagenomes</taxon>
    </lineage>
</organism>
<sequence length="165" mass="18707">MRYVTTIGDRDFIIEIDGNHNVIVDGKSFKVDFDSIADQPVYSLLIDGKSFEAYVYAADNVWQVLLFGRFYPAQVEDERERRLRLAAGSTVSERAEFYLKAPMPGLVIDLLVEEGQQVEKGDVLVILESMKMQNELKSPRPGVVARLDVKIGESVEQRQTLLRVI</sequence>
<evidence type="ECO:0000259" key="2">
    <source>
        <dbReference type="PROSITE" id="PS50968"/>
    </source>
</evidence>
<dbReference type="PANTHER" id="PTHR45266">
    <property type="entry name" value="OXALOACETATE DECARBOXYLASE ALPHA CHAIN"/>
    <property type="match status" value="1"/>
</dbReference>